<keyword evidence="4" id="KW-0732">Signal</keyword>
<dbReference type="Pfam" id="PF07686">
    <property type="entry name" value="V-set"/>
    <property type="match status" value="1"/>
</dbReference>
<dbReference type="InterPro" id="IPR036179">
    <property type="entry name" value="Ig-like_dom_sf"/>
</dbReference>
<evidence type="ECO:0000256" key="4">
    <source>
        <dbReference type="SAM" id="SignalP"/>
    </source>
</evidence>
<comment type="subcellular location">
    <subcellularLocation>
        <location evidence="1">Membrane</location>
    </subcellularLocation>
</comment>
<feature type="signal peptide" evidence="4">
    <location>
        <begin position="1"/>
        <end position="26"/>
    </location>
</feature>
<evidence type="ECO:0000259" key="5">
    <source>
        <dbReference type="PROSITE" id="PS50835"/>
    </source>
</evidence>
<evidence type="ECO:0000313" key="6">
    <source>
        <dbReference type="Ensembl" id="ENSSLDP00000005253.1"/>
    </source>
</evidence>
<dbReference type="Gene3D" id="2.60.40.10">
    <property type="entry name" value="Immunoglobulins"/>
    <property type="match status" value="1"/>
</dbReference>
<sequence>MDLLLRKTTMICLLLVFSLLLSAVSADRIDALLGESVMFTATKDCSRENAELIHRSRDDNNRTVARYQHGKWSPASGYGDRVDQGDTVTLRITNINDEGLYELTGSKCDETVTDLYVVPFHVVHAAEGQTVTLQCHYVTTTNKKVECAWWEKDGKRVFGTEIKLEAGFEGRVSLPDKDLALGDFSATVQQVRQEDGGNYRCYYLDGGKKKMGTPAATRLAVDEVSPDQIHTRVCDSYPGALCRSSELPDVGLQSHQGNKKFKQLHVSVYLACSHKTCQSQ</sequence>
<accession>A0A3B4WWQ7</accession>
<protein>
    <recommendedName>
        <fullName evidence="5">Ig-like domain-containing protein</fullName>
    </recommendedName>
</protein>
<evidence type="ECO:0000256" key="2">
    <source>
        <dbReference type="ARBA" id="ARBA00023136"/>
    </source>
</evidence>
<dbReference type="InterPro" id="IPR013783">
    <property type="entry name" value="Ig-like_fold"/>
</dbReference>
<keyword evidence="7" id="KW-1185">Reference proteome</keyword>
<reference evidence="6" key="1">
    <citation type="submission" date="2025-08" db="UniProtKB">
        <authorList>
            <consortium name="Ensembl"/>
        </authorList>
    </citation>
    <scope>IDENTIFICATION</scope>
</reference>
<dbReference type="SMART" id="SM00409">
    <property type="entry name" value="IG"/>
    <property type="match status" value="2"/>
</dbReference>
<feature type="domain" description="Ig-like" evidence="5">
    <location>
        <begin position="113"/>
        <end position="201"/>
    </location>
</feature>
<proteinExistence type="predicted"/>
<keyword evidence="3" id="KW-0393">Immunoglobulin domain</keyword>
<name>A0A3B4WWQ7_SERLL</name>
<dbReference type="PANTHER" id="PTHR24100:SF130">
    <property type="entry name" value="BUTYROPHILIN-LIKE PROTEIN 9"/>
    <property type="match status" value="1"/>
</dbReference>
<dbReference type="GO" id="GO:0001817">
    <property type="term" value="P:regulation of cytokine production"/>
    <property type="evidence" value="ECO:0007669"/>
    <property type="project" value="TreeGrafter"/>
</dbReference>
<dbReference type="GO" id="GO:0005102">
    <property type="term" value="F:signaling receptor binding"/>
    <property type="evidence" value="ECO:0007669"/>
    <property type="project" value="TreeGrafter"/>
</dbReference>
<evidence type="ECO:0000256" key="3">
    <source>
        <dbReference type="ARBA" id="ARBA00023319"/>
    </source>
</evidence>
<dbReference type="PANTHER" id="PTHR24100">
    <property type="entry name" value="BUTYROPHILIN"/>
    <property type="match status" value="1"/>
</dbReference>
<dbReference type="AlphaFoldDB" id="A0A3B4WWQ7"/>
<keyword evidence="2" id="KW-0472">Membrane</keyword>
<dbReference type="GO" id="GO:0050852">
    <property type="term" value="P:T cell receptor signaling pathway"/>
    <property type="evidence" value="ECO:0007669"/>
    <property type="project" value="TreeGrafter"/>
</dbReference>
<dbReference type="PROSITE" id="PS50835">
    <property type="entry name" value="IG_LIKE"/>
    <property type="match status" value="1"/>
</dbReference>
<dbReference type="SUPFAM" id="SSF48726">
    <property type="entry name" value="Immunoglobulin"/>
    <property type="match status" value="1"/>
</dbReference>
<dbReference type="Ensembl" id="ENSSLDT00000005420.1">
    <property type="protein sequence ID" value="ENSSLDP00000005253.1"/>
    <property type="gene ID" value="ENSSLDG00000004176.1"/>
</dbReference>
<feature type="chain" id="PRO_5017393355" description="Ig-like domain-containing protein" evidence="4">
    <location>
        <begin position="27"/>
        <end position="280"/>
    </location>
</feature>
<evidence type="ECO:0000256" key="1">
    <source>
        <dbReference type="ARBA" id="ARBA00004370"/>
    </source>
</evidence>
<dbReference type="SMART" id="SM00406">
    <property type="entry name" value="IGv"/>
    <property type="match status" value="1"/>
</dbReference>
<dbReference type="InterPro" id="IPR003599">
    <property type="entry name" value="Ig_sub"/>
</dbReference>
<dbReference type="InterPro" id="IPR013106">
    <property type="entry name" value="Ig_V-set"/>
</dbReference>
<evidence type="ECO:0000313" key="7">
    <source>
        <dbReference type="Proteomes" id="UP000261360"/>
    </source>
</evidence>
<dbReference type="InterPro" id="IPR007110">
    <property type="entry name" value="Ig-like_dom"/>
</dbReference>
<dbReference type="GO" id="GO:0009897">
    <property type="term" value="C:external side of plasma membrane"/>
    <property type="evidence" value="ECO:0007669"/>
    <property type="project" value="TreeGrafter"/>
</dbReference>
<organism evidence="6 7">
    <name type="scientific">Seriola lalandi dorsalis</name>
    <dbReference type="NCBI Taxonomy" id="1841481"/>
    <lineage>
        <taxon>Eukaryota</taxon>
        <taxon>Metazoa</taxon>
        <taxon>Chordata</taxon>
        <taxon>Craniata</taxon>
        <taxon>Vertebrata</taxon>
        <taxon>Euteleostomi</taxon>
        <taxon>Actinopterygii</taxon>
        <taxon>Neopterygii</taxon>
        <taxon>Teleostei</taxon>
        <taxon>Neoteleostei</taxon>
        <taxon>Acanthomorphata</taxon>
        <taxon>Carangaria</taxon>
        <taxon>Carangiformes</taxon>
        <taxon>Carangidae</taxon>
        <taxon>Seriola</taxon>
    </lineage>
</organism>
<dbReference type="InterPro" id="IPR050504">
    <property type="entry name" value="IgSF_BTN/MOG"/>
</dbReference>
<dbReference type="Proteomes" id="UP000261360">
    <property type="component" value="Unplaced"/>
</dbReference>
<dbReference type="GeneTree" id="ENSGT00940000177359"/>
<reference evidence="6" key="2">
    <citation type="submission" date="2025-09" db="UniProtKB">
        <authorList>
            <consortium name="Ensembl"/>
        </authorList>
    </citation>
    <scope>IDENTIFICATION</scope>
</reference>